<dbReference type="SUPFAM" id="SSF53335">
    <property type="entry name" value="S-adenosyl-L-methionine-dependent methyltransferases"/>
    <property type="match status" value="1"/>
</dbReference>
<dbReference type="RefSeq" id="WP_127060827.1">
    <property type="nucleotide sequence ID" value="NZ_RZHF01000008.1"/>
</dbReference>
<accession>A0A3S0YYD1</accession>
<comment type="caution">
    <text evidence="2">The sequence shown here is derived from an EMBL/GenBank/DDBJ whole genome shotgun (WGS) entry which is preliminary data.</text>
</comment>
<dbReference type="AlphaFoldDB" id="A0A3S0YYD1"/>
<reference evidence="2 3" key="1">
    <citation type="submission" date="2018-12" db="EMBL/GenBank/DDBJ databases">
        <title>three novel Halomonas strain isolated from plants.</title>
        <authorList>
            <person name="Sun C."/>
        </authorList>
    </citation>
    <scope>NUCLEOTIDE SEQUENCE [LARGE SCALE GENOMIC DNA]</scope>
    <source>
        <strain evidence="2 3">JCM 18142</strain>
    </source>
</reference>
<dbReference type="InterPro" id="IPR041698">
    <property type="entry name" value="Methyltransf_25"/>
</dbReference>
<dbReference type="EMBL" id="RZHF01000008">
    <property type="protein sequence ID" value="RUR32550.1"/>
    <property type="molecule type" value="Genomic_DNA"/>
</dbReference>
<dbReference type="Gene3D" id="3.40.50.150">
    <property type="entry name" value="Vaccinia Virus protein VP39"/>
    <property type="match status" value="1"/>
</dbReference>
<proteinExistence type="predicted"/>
<evidence type="ECO:0000313" key="2">
    <source>
        <dbReference type="EMBL" id="RUR32550.1"/>
    </source>
</evidence>
<dbReference type="InterPro" id="IPR029063">
    <property type="entry name" value="SAM-dependent_MTases_sf"/>
</dbReference>
<keyword evidence="2" id="KW-0808">Transferase</keyword>
<organism evidence="2 3">
    <name type="scientific">Vreelandella nanhaiensis</name>
    <dbReference type="NCBI Taxonomy" id="1258546"/>
    <lineage>
        <taxon>Bacteria</taxon>
        <taxon>Pseudomonadati</taxon>
        <taxon>Pseudomonadota</taxon>
        <taxon>Gammaproteobacteria</taxon>
        <taxon>Oceanospirillales</taxon>
        <taxon>Halomonadaceae</taxon>
        <taxon>Vreelandella</taxon>
    </lineage>
</organism>
<dbReference type="Pfam" id="PF13649">
    <property type="entry name" value="Methyltransf_25"/>
    <property type="match status" value="1"/>
</dbReference>
<gene>
    <name evidence="2" type="ORF">ELY38_06930</name>
</gene>
<keyword evidence="3" id="KW-1185">Reference proteome</keyword>
<evidence type="ECO:0000259" key="1">
    <source>
        <dbReference type="Pfam" id="PF13649"/>
    </source>
</evidence>
<evidence type="ECO:0000313" key="3">
    <source>
        <dbReference type="Proteomes" id="UP000287023"/>
    </source>
</evidence>
<sequence>MQDFSQRSDEKELMDEDDISFEEFHDCLQGLERINHLTLAYRPTLQWLRPWVENHKRLFVLDAASGGGDMLRQIAKKWPARITGKAGHRLVGVDLNPWSKKSAESWAHPPAISYETANVFAFEPGQPIDIIISSLFTHHLTDRQIVDFLCWMDSRAGKGWFINDLHRHPIPYYFIKGATALFSRNRLIRNDAAVSVARALTVKDWRRLINEAGLDGDVRVQWFFPFRLCVSCNKEVPTR</sequence>
<dbReference type="GO" id="GO:0008168">
    <property type="term" value="F:methyltransferase activity"/>
    <property type="evidence" value="ECO:0007669"/>
    <property type="project" value="UniProtKB-KW"/>
</dbReference>
<keyword evidence="2" id="KW-0489">Methyltransferase</keyword>
<protein>
    <submittedName>
        <fullName evidence="2">Methyltransferase domain-containing protein</fullName>
    </submittedName>
</protein>
<name>A0A3S0YYD1_9GAMM</name>
<dbReference type="OrthoDB" id="9800454at2"/>
<dbReference type="GO" id="GO:0032259">
    <property type="term" value="P:methylation"/>
    <property type="evidence" value="ECO:0007669"/>
    <property type="project" value="UniProtKB-KW"/>
</dbReference>
<feature type="domain" description="Methyltransferase" evidence="1">
    <location>
        <begin position="60"/>
        <end position="149"/>
    </location>
</feature>
<dbReference type="Proteomes" id="UP000287023">
    <property type="component" value="Unassembled WGS sequence"/>
</dbReference>